<dbReference type="GO" id="GO:0005634">
    <property type="term" value="C:nucleus"/>
    <property type="evidence" value="ECO:0007669"/>
    <property type="project" value="UniProtKB-SubCell"/>
</dbReference>
<feature type="domain" description="SKI/SNO/DAC" evidence="6">
    <location>
        <begin position="47"/>
        <end position="146"/>
    </location>
</feature>
<evidence type="ECO:0000313" key="7">
    <source>
        <dbReference type="Proteomes" id="UP000887566"/>
    </source>
</evidence>
<dbReference type="GO" id="GO:0005667">
    <property type="term" value="C:transcription regulator complex"/>
    <property type="evidence" value="ECO:0007669"/>
    <property type="project" value="TreeGrafter"/>
</dbReference>
<protein>
    <submittedName>
        <fullName evidence="8">SKI/SNO/DAC domain-containing protein</fullName>
    </submittedName>
</protein>
<sequence>MIDPTKTTPSLFSMQQAIAALKPTIAALNAHQHHMGVSPALEFTGAPQAEAEAILIDYRGEKVAGFEIDGENLVCLPQVYELFLKSLVGGLHTVYTKLKRLDIVPRVCNVEQVRALRSLGAIQPGVNRCKLISCKDFDVLYEDCTNTSSRPGRPPKRSPPQSAEAQWHALMKKQHKLDDMKSTPTSVASCNASLMNASSAMHMAASQQLFGSLLPFTAQQLMMQQMMAAAAASNSANGAREDDQRYESSSPSLNAYHRGPTMSPLSDEPARQDPDESVPLNLTKSEHSRTNGCSQDVPSDDDLDSNDMSIKHEASPNMATDNHPGVANAPLANWAAALANAKVGGVKEDMGYASVQSLLMNVLGLVEVAAASARSQQEQVAKDRDVTDELSHQLETARAERSKMLAELKEEQRMRKIYFKRWCKAKKAKFEVQSQLLTLLEAHHQLQKGREPSQTAAVEPAVGPTVSPTVSPVDEPAPVADPVAPSNS</sequence>
<dbReference type="CDD" id="cd21081">
    <property type="entry name" value="DHD_Dac"/>
    <property type="match status" value="1"/>
</dbReference>
<dbReference type="InterPro" id="IPR009061">
    <property type="entry name" value="DNA-bd_dom_put_sf"/>
</dbReference>
<dbReference type="InterPro" id="IPR037000">
    <property type="entry name" value="Ski_DNA-bd_sf"/>
</dbReference>
<dbReference type="FunFam" id="3.10.260.20:FF:000001">
    <property type="entry name" value="Dachshund homolog 1"/>
    <property type="match status" value="1"/>
</dbReference>
<dbReference type="InterPro" id="IPR003380">
    <property type="entry name" value="SKI/SNO/DAC"/>
</dbReference>
<evidence type="ECO:0000256" key="4">
    <source>
        <dbReference type="SAM" id="Coils"/>
    </source>
</evidence>
<evidence type="ECO:0000256" key="2">
    <source>
        <dbReference type="ARBA" id="ARBA00023242"/>
    </source>
</evidence>
<evidence type="ECO:0000256" key="3">
    <source>
        <dbReference type="ARBA" id="ARBA00038192"/>
    </source>
</evidence>
<comment type="subcellular location">
    <subcellularLocation>
        <location evidence="1">Nucleus</location>
    </subcellularLocation>
</comment>
<comment type="similarity">
    <text evidence="3">Belongs to the DACH/dachshund family.</text>
</comment>
<dbReference type="WBParaSite" id="PSAMB.scaffold2size251193.g716.t1">
    <property type="protein sequence ID" value="PSAMB.scaffold2size251193.g716.t1"/>
    <property type="gene ID" value="PSAMB.scaffold2size251193.g716"/>
</dbReference>
<dbReference type="InterPro" id="IPR052417">
    <property type="entry name" value="Dachshund_domain"/>
</dbReference>
<dbReference type="Gene3D" id="3.10.260.20">
    <property type="entry name" value="Ski"/>
    <property type="match status" value="1"/>
</dbReference>
<dbReference type="Pfam" id="PF02437">
    <property type="entry name" value="Ski_Sno_DHD"/>
    <property type="match status" value="1"/>
</dbReference>
<dbReference type="AlphaFoldDB" id="A0A914W4C2"/>
<name>A0A914W4C2_9BILA</name>
<keyword evidence="2" id="KW-0539">Nucleus</keyword>
<feature type="compositionally biased region" description="Low complexity" evidence="5">
    <location>
        <begin position="464"/>
        <end position="488"/>
    </location>
</feature>
<keyword evidence="7" id="KW-1185">Reference proteome</keyword>
<evidence type="ECO:0000256" key="5">
    <source>
        <dbReference type="SAM" id="MobiDB-lite"/>
    </source>
</evidence>
<dbReference type="SUPFAM" id="SSF46955">
    <property type="entry name" value="Putative DNA-binding domain"/>
    <property type="match status" value="1"/>
</dbReference>
<accession>A0A914W4C2</accession>
<feature type="coiled-coil region" evidence="4">
    <location>
        <begin position="387"/>
        <end position="414"/>
    </location>
</feature>
<evidence type="ECO:0000313" key="8">
    <source>
        <dbReference type="WBParaSite" id="PSAMB.scaffold2size251193.g716.t1"/>
    </source>
</evidence>
<dbReference type="GO" id="GO:0000978">
    <property type="term" value="F:RNA polymerase II cis-regulatory region sequence-specific DNA binding"/>
    <property type="evidence" value="ECO:0007669"/>
    <property type="project" value="TreeGrafter"/>
</dbReference>
<reference evidence="8" key="1">
    <citation type="submission" date="2022-11" db="UniProtKB">
        <authorList>
            <consortium name="WormBaseParasite"/>
        </authorList>
    </citation>
    <scope>IDENTIFICATION</scope>
</reference>
<feature type="region of interest" description="Disordered" evidence="5">
    <location>
        <begin position="145"/>
        <end position="164"/>
    </location>
</feature>
<dbReference type="GO" id="GO:0000981">
    <property type="term" value="F:DNA-binding transcription factor activity, RNA polymerase II-specific"/>
    <property type="evidence" value="ECO:0007669"/>
    <property type="project" value="TreeGrafter"/>
</dbReference>
<feature type="region of interest" description="Disordered" evidence="5">
    <location>
        <begin position="448"/>
        <end position="488"/>
    </location>
</feature>
<feature type="region of interest" description="Disordered" evidence="5">
    <location>
        <begin position="234"/>
        <end position="320"/>
    </location>
</feature>
<proteinExistence type="inferred from homology"/>
<evidence type="ECO:0000256" key="1">
    <source>
        <dbReference type="ARBA" id="ARBA00004123"/>
    </source>
</evidence>
<dbReference type="Proteomes" id="UP000887566">
    <property type="component" value="Unplaced"/>
</dbReference>
<dbReference type="PANTHER" id="PTHR12577">
    <property type="entry name" value="DACHSHUND"/>
    <property type="match status" value="1"/>
</dbReference>
<evidence type="ECO:0000259" key="6">
    <source>
        <dbReference type="Pfam" id="PF02437"/>
    </source>
</evidence>
<organism evidence="7 8">
    <name type="scientific">Plectus sambesii</name>
    <dbReference type="NCBI Taxonomy" id="2011161"/>
    <lineage>
        <taxon>Eukaryota</taxon>
        <taxon>Metazoa</taxon>
        <taxon>Ecdysozoa</taxon>
        <taxon>Nematoda</taxon>
        <taxon>Chromadorea</taxon>
        <taxon>Plectida</taxon>
        <taxon>Plectina</taxon>
        <taxon>Plectoidea</taxon>
        <taxon>Plectidae</taxon>
        <taxon>Plectus</taxon>
    </lineage>
</organism>
<keyword evidence="4" id="KW-0175">Coiled coil</keyword>
<dbReference type="PANTHER" id="PTHR12577:SF6">
    <property type="entry name" value="DACHSHUND, ISOFORM B"/>
    <property type="match status" value="1"/>
</dbReference>